<accession>M9RUK3</accession>
<dbReference type="InterPro" id="IPR050300">
    <property type="entry name" value="GDXG_lipolytic_enzyme"/>
</dbReference>
<dbReference type="eggNOG" id="COG0657">
    <property type="taxonomic scope" value="Bacteria"/>
</dbReference>
<proteinExistence type="predicted"/>
<dbReference type="PANTHER" id="PTHR48081">
    <property type="entry name" value="AB HYDROLASE SUPERFAMILY PROTEIN C4A8.06C"/>
    <property type="match status" value="1"/>
</dbReference>
<feature type="domain" description="Alpha/beta hydrolase fold-3" evidence="2">
    <location>
        <begin position="68"/>
        <end position="182"/>
    </location>
</feature>
<keyword evidence="1" id="KW-0378">Hydrolase</keyword>
<evidence type="ECO:0000256" key="1">
    <source>
        <dbReference type="ARBA" id="ARBA00022801"/>
    </source>
</evidence>
<evidence type="ECO:0000313" key="3">
    <source>
        <dbReference type="EMBL" id="AGI73480.1"/>
    </source>
</evidence>
<gene>
    <name evidence="3" type="ORF">OA238_c35110</name>
</gene>
<dbReference type="Gene3D" id="3.40.50.1820">
    <property type="entry name" value="alpha/beta hydrolase"/>
    <property type="match status" value="1"/>
</dbReference>
<dbReference type="STRING" id="391616.OA238_c35110"/>
<evidence type="ECO:0000259" key="2">
    <source>
        <dbReference type="Pfam" id="PF07859"/>
    </source>
</evidence>
<dbReference type="PANTHER" id="PTHR48081:SF33">
    <property type="entry name" value="KYNURENINE FORMAMIDASE"/>
    <property type="match status" value="1"/>
</dbReference>
<name>M9RUK3_9RHOB</name>
<dbReference type="RefSeq" id="WP_015496485.1">
    <property type="nucleotide sequence ID" value="NC_020908.1"/>
</dbReference>
<sequence>MTRAMTPDEAYANSTYIPDGESYYARWAGQAAAFRATHADAELSVPYGAGARQSYDFFQVSGPAKGTVVFVHGGYWMASSPRDFSHLAAGAVSAGYACAMPSYTLAPDARITDITLEIAAAIGSIARRTTGPIYLTGHSAGGHLVARMACVDMAADWSRRVARIMAISPISDLAPLMETSMNEVLGIDPAEALAQSPVHLARQNMAVTAWVGGAERPAFLDQAQWLGAAWDCDVTIEAQMHHFDVIEGLQTPHSAMMRALLR</sequence>
<keyword evidence="4" id="KW-1185">Reference proteome</keyword>
<evidence type="ECO:0000313" key="4">
    <source>
        <dbReference type="Proteomes" id="UP000004688"/>
    </source>
</evidence>
<dbReference type="Proteomes" id="UP000004688">
    <property type="component" value="Chromosome"/>
</dbReference>
<dbReference type="SUPFAM" id="SSF53474">
    <property type="entry name" value="alpha/beta-Hydrolases"/>
    <property type="match status" value="1"/>
</dbReference>
<protein>
    <recommendedName>
        <fullName evidence="2">Alpha/beta hydrolase fold-3 domain-containing protein</fullName>
    </recommendedName>
</protein>
<dbReference type="AlphaFoldDB" id="M9RUK3"/>
<reference evidence="3 4" key="1">
    <citation type="journal article" date="2013" name="PLoS ONE">
        <title>Poles Apart: Arctic and Antarctic Octadecabacter strains Share High Genome Plasticity and a New Type of Xanthorhodopsin.</title>
        <authorList>
            <person name="Vollmers J."/>
            <person name="Voget S."/>
            <person name="Dietrich S."/>
            <person name="Gollnow K."/>
            <person name="Smits M."/>
            <person name="Meyer K."/>
            <person name="Brinkhoff T."/>
            <person name="Simon M."/>
            <person name="Daniel R."/>
        </authorList>
    </citation>
    <scope>NUCLEOTIDE SEQUENCE [LARGE SCALE GENOMIC DNA]</scope>
    <source>
        <strain evidence="3 4">238</strain>
    </source>
</reference>
<dbReference type="HOGENOM" id="CLU_012494_4_7_5"/>
<dbReference type="Pfam" id="PF07859">
    <property type="entry name" value="Abhydrolase_3"/>
    <property type="match status" value="1"/>
</dbReference>
<dbReference type="InterPro" id="IPR013094">
    <property type="entry name" value="AB_hydrolase_3"/>
</dbReference>
<dbReference type="EMBL" id="CP003742">
    <property type="protein sequence ID" value="AGI73480.1"/>
    <property type="molecule type" value="Genomic_DNA"/>
</dbReference>
<dbReference type="InterPro" id="IPR029058">
    <property type="entry name" value="AB_hydrolase_fold"/>
</dbReference>
<dbReference type="KEGG" id="oar:OA238_c35110"/>
<organism evidence="3 4">
    <name type="scientific">Octadecabacter arcticus 238</name>
    <dbReference type="NCBI Taxonomy" id="391616"/>
    <lineage>
        <taxon>Bacteria</taxon>
        <taxon>Pseudomonadati</taxon>
        <taxon>Pseudomonadota</taxon>
        <taxon>Alphaproteobacteria</taxon>
        <taxon>Rhodobacterales</taxon>
        <taxon>Roseobacteraceae</taxon>
        <taxon>Octadecabacter</taxon>
    </lineage>
</organism>
<dbReference type="GO" id="GO:0016787">
    <property type="term" value="F:hydrolase activity"/>
    <property type="evidence" value="ECO:0007669"/>
    <property type="project" value="UniProtKB-KW"/>
</dbReference>